<feature type="non-terminal residue" evidence="1">
    <location>
        <position position="1"/>
    </location>
</feature>
<keyword evidence="2" id="KW-1185">Reference proteome</keyword>
<protein>
    <submittedName>
        <fullName evidence="1">Uncharacterized protein</fullName>
    </submittedName>
</protein>
<evidence type="ECO:0000313" key="1">
    <source>
        <dbReference type="EMBL" id="CAE7463920.1"/>
    </source>
</evidence>
<accession>A0A812S216</accession>
<dbReference type="EMBL" id="CAJNIZ010022758">
    <property type="protein sequence ID" value="CAE7463920.1"/>
    <property type="molecule type" value="Genomic_DNA"/>
</dbReference>
<feature type="non-terminal residue" evidence="1">
    <location>
        <position position="88"/>
    </location>
</feature>
<dbReference type="Proteomes" id="UP000649617">
    <property type="component" value="Unassembled WGS sequence"/>
</dbReference>
<sequence>VVHLTSQGEPVLSVAASGLKSVLGIDRFGDLIPDLTEDKKAQRASMSGVVKMPHRERLAGVRRCLVELEEDLGQRIPPGHSQTLTREL</sequence>
<evidence type="ECO:0000313" key="2">
    <source>
        <dbReference type="Proteomes" id="UP000649617"/>
    </source>
</evidence>
<comment type="caution">
    <text evidence="1">The sequence shown here is derived from an EMBL/GenBank/DDBJ whole genome shotgun (WGS) entry which is preliminary data.</text>
</comment>
<dbReference type="AlphaFoldDB" id="A0A812S216"/>
<name>A0A812S216_SYMPI</name>
<gene>
    <name evidence="1" type="ORF">SPIL2461_LOCUS11627</name>
</gene>
<organism evidence="1 2">
    <name type="scientific">Symbiodinium pilosum</name>
    <name type="common">Dinoflagellate</name>
    <dbReference type="NCBI Taxonomy" id="2952"/>
    <lineage>
        <taxon>Eukaryota</taxon>
        <taxon>Sar</taxon>
        <taxon>Alveolata</taxon>
        <taxon>Dinophyceae</taxon>
        <taxon>Suessiales</taxon>
        <taxon>Symbiodiniaceae</taxon>
        <taxon>Symbiodinium</taxon>
    </lineage>
</organism>
<reference evidence="1" key="1">
    <citation type="submission" date="2021-02" db="EMBL/GenBank/DDBJ databases">
        <authorList>
            <person name="Dougan E. K."/>
            <person name="Rhodes N."/>
            <person name="Thang M."/>
            <person name="Chan C."/>
        </authorList>
    </citation>
    <scope>NUCLEOTIDE SEQUENCE</scope>
</reference>
<proteinExistence type="predicted"/>